<sequence>MERGSYFQEYMRSKALANPSAGKQAVAETKKLLTDRGAYISFLEVQLERVSAACLHTQGLETQLHTMHIALEAAEAKIGTVTKLLKLHQQHSGEMVQSASQDISTLQDTIEGLRETATIHGTQLRRLDARQNELDEVLQSIDARGRSDCDSLRMHLDTSRETMELQVHRYHTLMDAQHNRWSSLQASQQELARELSLLETRLVEHTDKHVAMVRDEATDQGAAMEARFVEVDEKLKRNRQSIEQYCAVELARHACAVETRFESVEQKEVVLTEQLARHQNRVQQLLQRHQEDARLLNTTLLSLQNDIERVEARHDAMPGKAAANAATTPSDARLLTLEKDYAICREGLAYLRSVMEHFESTQLQLVEGWNSKMALLTSQVEGHARSDTVQISASEVGERLAALEATWDPVVLQSFVKGIGRVQKVERKMQRLVENVQTLYTLVEMTLPKRATYASEIEDKPEQRESPNEVHESSLPKKKPSPSKKSALPEPTALSSPTRTVEKPRKARVASVVRH</sequence>
<dbReference type="Proteomes" id="UP000030762">
    <property type="component" value="Unassembled WGS sequence"/>
</dbReference>
<feature type="region of interest" description="Disordered" evidence="2">
    <location>
        <begin position="454"/>
        <end position="515"/>
    </location>
</feature>
<dbReference type="EMBL" id="JH767173">
    <property type="protein sequence ID" value="EQC30709.1"/>
    <property type="molecule type" value="Genomic_DNA"/>
</dbReference>
<dbReference type="AlphaFoldDB" id="T0PYT1"/>
<keyword evidence="4" id="KW-1185">Reference proteome</keyword>
<dbReference type="VEuPathDB" id="FungiDB:SDRG_11468"/>
<organism evidence="3 4">
    <name type="scientific">Saprolegnia diclina (strain VS20)</name>
    <dbReference type="NCBI Taxonomy" id="1156394"/>
    <lineage>
        <taxon>Eukaryota</taxon>
        <taxon>Sar</taxon>
        <taxon>Stramenopiles</taxon>
        <taxon>Oomycota</taxon>
        <taxon>Saprolegniomycetes</taxon>
        <taxon>Saprolegniales</taxon>
        <taxon>Saprolegniaceae</taxon>
        <taxon>Saprolegnia</taxon>
    </lineage>
</organism>
<accession>T0PYT1</accession>
<proteinExistence type="predicted"/>
<evidence type="ECO:0000256" key="1">
    <source>
        <dbReference type="SAM" id="Coils"/>
    </source>
</evidence>
<dbReference type="OMA" id="ANEDRCS"/>
<dbReference type="InParanoid" id="T0PYT1"/>
<feature type="coiled-coil region" evidence="1">
    <location>
        <begin position="268"/>
        <end position="313"/>
    </location>
</feature>
<evidence type="ECO:0000313" key="4">
    <source>
        <dbReference type="Proteomes" id="UP000030762"/>
    </source>
</evidence>
<feature type="compositionally biased region" description="Basic and acidic residues" evidence="2">
    <location>
        <begin position="457"/>
        <end position="475"/>
    </location>
</feature>
<feature type="compositionally biased region" description="Basic residues" evidence="2">
    <location>
        <begin position="505"/>
        <end position="515"/>
    </location>
</feature>
<dbReference type="eggNOG" id="ENOG502S1NC">
    <property type="taxonomic scope" value="Eukaryota"/>
</dbReference>
<dbReference type="RefSeq" id="XP_008615733.1">
    <property type="nucleotide sequence ID" value="XM_008617511.1"/>
</dbReference>
<dbReference type="OrthoDB" id="196867at2759"/>
<gene>
    <name evidence="3" type="ORF">SDRG_11468</name>
</gene>
<protein>
    <submittedName>
        <fullName evidence="3">Uncharacterized protein</fullName>
    </submittedName>
</protein>
<dbReference type="GeneID" id="19952195"/>
<evidence type="ECO:0000256" key="2">
    <source>
        <dbReference type="SAM" id="MobiDB-lite"/>
    </source>
</evidence>
<evidence type="ECO:0000313" key="3">
    <source>
        <dbReference type="EMBL" id="EQC30709.1"/>
    </source>
</evidence>
<name>T0PYT1_SAPDV</name>
<reference evidence="3 4" key="1">
    <citation type="submission" date="2012-04" db="EMBL/GenBank/DDBJ databases">
        <title>The Genome Sequence of Saprolegnia declina VS20.</title>
        <authorList>
            <consortium name="The Broad Institute Genome Sequencing Platform"/>
            <person name="Russ C."/>
            <person name="Nusbaum C."/>
            <person name="Tyler B."/>
            <person name="van West P."/>
            <person name="Dieguez-Uribeondo J."/>
            <person name="de Bruijn I."/>
            <person name="Tripathy S."/>
            <person name="Jiang R."/>
            <person name="Young S.K."/>
            <person name="Zeng Q."/>
            <person name="Gargeya S."/>
            <person name="Fitzgerald M."/>
            <person name="Haas B."/>
            <person name="Abouelleil A."/>
            <person name="Alvarado L."/>
            <person name="Arachchi H.M."/>
            <person name="Berlin A."/>
            <person name="Chapman S.B."/>
            <person name="Goldberg J."/>
            <person name="Griggs A."/>
            <person name="Gujja S."/>
            <person name="Hansen M."/>
            <person name="Howarth C."/>
            <person name="Imamovic A."/>
            <person name="Larimer J."/>
            <person name="McCowen C."/>
            <person name="Montmayeur A."/>
            <person name="Murphy C."/>
            <person name="Neiman D."/>
            <person name="Pearson M."/>
            <person name="Priest M."/>
            <person name="Roberts A."/>
            <person name="Saif S."/>
            <person name="Shea T."/>
            <person name="Sisk P."/>
            <person name="Sykes S."/>
            <person name="Wortman J."/>
            <person name="Nusbaum C."/>
            <person name="Birren B."/>
        </authorList>
    </citation>
    <scope>NUCLEOTIDE SEQUENCE [LARGE SCALE GENOMIC DNA]</scope>
    <source>
        <strain evidence="3 4">VS20</strain>
    </source>
</reference>
<keyword evidence="1" id="KW-0175">Coiled coil</keyword>